<proteinExistence type="predicted"/>
<dbReference type="PANTHER" id="PTHR33085">
    <property type="entry name" value="OS12G0113100 PROTEIN-RELATED"/>
    <property type="match status" value="1"/>
</dbReference>
<dbReference type="AlphaFoldDB" id="A0A0E0CHR5"/>
<feature type="region of interest" description="Disordered" evidence="1">
    <location>
        <begin position="20"/>
        <end position="68"/>
    </location>
</feature>
<reference evidence="2" key="2">
    <citation type="submission" date="2018-05" db="EMBL/GenBank/DDBJ databases">
        <title>OmerRS3 (Oryza meridionalis Reference Sequence Version 3).</title>
        <authorList>
            <person name="Zhang J."/>
            <person name="Kudrna D."/>
            <person name="Lee S."/>
            <person name="Talag J."/>
            <person name="Welchert J."/>
            <person name="Wing R.A."/>
        </authorList>
    </citation>
    <scope>NUCLEOTIDE SEQUENCE [LARGE SCALE GENOMIC DNA]</scope>
    <source>
        <strain evidence="2">cv. OR44</strain>
    </source>
</reference>
<protein>
    <submittedName>
        <fullName evidence="2">Uncharacterized protein</fullName>
    </submittedName>
</protein>
<evidence type="ECO:0000313" key="3">
    <source>
        <dbReference type="Proteomes" id="UP000008021"/>
    </source>
</evidence>
<sequence>MRKLSRMAVYICKLPNKKKEEKKEKLLPELRAPVPPAREISPAVPEIPPRRRDHAPPRRGDSAVRLSREDERDCILQKKQMRRFVNLVVDNAGGGGATAYKLHRVAASALFSSPPRRQAANVLDPDDVEDAAGGLPPPAITFHPSSLSVGPGNVDFLRLSGDDSLLALDVDGRGLLYSAASAAVRYMPDPCKPKMEPISFTTAGDSCLYVIERVPFSGNPGCFEALTYGLLPDDDDSLSSRMGWYWRSLPPPPFAKVGYDGDIRRHRHRREYDITASAVVNETELWVTAHGAGTFSFDTQAGEWRARGEWRMPFMGRGEYVEEHGGWFGLSSTPVKGLHLCSCRLCSYDVPVVRRWLDGLDRLPAAAPPKRSFLMEAYAVHLGSGRFCIARFMEEEEEEEKDNISLHPFFRVAGEKSKNDRFLLLTGVDVVGSDGAAVVVHKSIRYKFQNGDFVRGYSRLF</sequence>
<accession>A0A0E0CHR5</accession>
<dbReference type="Gramene" id="OMERI02G09480.3">
    <property type="protein sequence ID" value="OMERI02G09480.3"/>
    <property type="gene ID" value="OMERI02G09480"/>
</dbReference>
<feature type="compositionally biased region" description="Basic and acidic residues" evidence="1">
    <location>
        <begin position="48"/>
        <end position="68"/>
    </location>
</feature>
<dbReference type="PANTHER" id="PTHR33085:SF126">
    <property type="entry name" value="EXPRESSED PROTEIN"/>
    <property type="match status" value="1"/>
</dbReference>
<organism evidence="2">
    <name type="scientific">Oryza meridionalis</name>
    <dbReference type="NCBI Taxonomy" id="40149"/>
    <lineage>
        <taxon>Eukaryota</taxon>
        <taxon>Viridiplantae</taxon>
        <taxon>Streptophyta</taxon>
        <taxon>Embryophyta</taxon>
        <taxon>Tracheophyta</taxon>
        <taxon>Spermatophyta</taxon>
        <taxon>Magnoliopsida</taxon>
        <taxon>Liliopsida</taxon>
        <taxon>Poales</taxon>
        <taxon>Poaceae</taxon>
        <taxon>BOP clade</taxon>
        <taxon>Oryzoideae</taxon>
        <taxon>Oryzeae</taxon>
        <taxon>Oryzinae</taxon>
        <taxon>Oryza</taxon>
    </lineage>
</organism>
<name>A0A0E0CHR5_9ORYZ</name>
<dbReference type="Proteomes" id="UP000008021">
    <property type="component" value="Chromosome 2"/>
</dbReference>
<dbReference type="InterPro" id="IPR012871">
    <property type="entry name" value="DUF1668_ORYSA"/>
</dbReference>
<evidence type="ECO:0000313" key="2">
    <source>
        <dbReference type="EnsemblPlants" id="OMERI02G09480.3"/>
    </source>
</evidence>
<evidence type="ECO:0000256" key="1">
    <source>
        <dbReference type="SAM" id="MobiDB-lite"/>
    </source>
</evidence>
<keyword evidence="3" id="KW-1185">Reference proteome</keyword>
<reference evidence="2" key="1">
    <citation type="submission" date="2015-04" db="UniProtKB">
        <authorList>
            <consortium name="EnsemblPlants"/>
        </authorList>
    </citation>
    <scope>IDENTIFICATION</scope>
</reference>
<dbReference type="Pfam" id="PF07893">
    <property type="entry name" value="DUF1668"/>
    <property type="match status" value="1"/>
</dbReference>
<dbReference type="EnsemblPlants" id="OMERI02G09480.3">
    <property type="protein sequence ID" value="OMERI02G09480.3"/>
    <property type="gene ID" value="OMERI02G09480"/>
</dbReference>